<accession>A0ABN8JR49</accession>
<dbReference type="Proteomes" id="UP001152604">
    <property type="component" value="Unassembled WGS sequence"/>
</dbReference>
<evidence type="ECO:0000313" key="2">
    <source>
        <dbReference type="EMBL" id="CAH2400576.1"/>
    </source>
</evidence>
<gene>
    <name evidence="2" type="ORF">MES4922_250075</name>
</gene>
<evidence type="ECO:0000256" key="1">
    <source>
        <dbReference type="SAM" id="Phobius"/>
    </source>
</evidence>
<sequence length="118" mass="13037">MSDSFAARTNPSAAGSSCPRMYSNSFKLIRNIFLSVSHDRKHCFVLAIQTLSGFVISKVAALKLLLWGNYLRRVSWQTSLTASPQLWPVVHLFYLFLFPPAQAALASAPAHRLADEAA</sequence>
<evidence type="ECO:0000313" key="3">
    <source>
        <dbReference type="Proteomes" id="UP001152604"/>
    </source>
</evidence>
<name>A0ABN8JR49_9HYPH</name>
<organism evidence="2 3">
    <name type="scientific">Mesorhizobium ventifaucium</name>
    <dbReference type="NCBI Taxonomy" id="666020"/>
    <lineage>
        <taxon>Bacteria</taxon>
        <taxon>Pseudomonadati</taxon>
        <taxon>Pseudomonadota</taxon>
        <taxon>Alphaproteobacteria</taxon>
        <taxon>Hyphomicrobiales</taxon>
        <taxon>Phyllobacteriaceae</taxon>
        <taxon>Mesorhizobium</taxon>
    </lineage>
</organism>
<dbReference type="EMBL" id="CAKXZS010000018">
    <property type="protein sequence ID" value="CAH2400576.1"/>
    <property type="molecule type" value="Genomic_DNA"/>
</dbReference>
<keyword evidence="1" id="KW-1133">Transmembrane helix</keyword>
<reference evidence="2" key="1">
    <citation type="submission" date="2022-03" db="EMBL/GenBank/DDBJ databases">
        <authorList>
            <person name="Brunel B."/>
        </authorList>
    </citation>
    <scope>NUCLEOTIDE SEQUENCE</scope>
    <source>
        <strain evidence="2">STM4922sample</strain>
    </source>
</reference>
<keyword evidence="1" id="KW-0812">Transmembrane</keyword>
<proteinExistence type="predicted"/>
<comment type="caution">
    <text evidence="2">The sequence shown here is derived from an EMBL/GenBank/DDBJ whole genome shotgun (WGS) entry which is preliminary data.</text>
</comment>
<feature type="transmembrane region" description="Helical" evidence="1">
    <location>
        <begin position="43"/>
        <end position="66"/>
    </location>
</feature>
<keyword evidence="3" id="KW-1185">Reference proteome</keyword>
<protein>
    <submittedName>
        <fullName evidence="2">Uncharacterized protein</fullName>
    </submittedName>
</protein>
<keyword evidence="1" id="KW-0472">Membrane</keyword>